<dbReference type="InterPro" id="IPR013798">
    <property type="entry name" value="Indole-3-glycerol_P_synth_dom"/>
</dbReference>
<dbReference type="Proteomes" id="UP000240621">
    <property type="component" value="Unassembled WGS sequence"/>
</dbReference>
<sequence>MTILDEIVANRRKEIEQVKSHVSLAELKKQIPADRKGNSLKKRLLNPEASGIIAEFKRKSPSKGIINDKVTPEVVTKGYVTAGASGISVLTDKSYFGGSLDDFAKVREANPETPILRKDFMVDEYQIYEASVVKADVILLIAAVLTKEEIERFTTLAHKLGLEVLLELHAEEELQKVDPRVDLIGINNRNLKDFTVDLDHSIQMLEKLPAEAVKIAESGISDPETVEHLRKSGFHGFLMGENFMKQEHPAEACREFINALKR</sequence>
<evidence type="ECO:0000256" key="8">
    <source>
        <dbReference type="HAMAP-Rule" id="MF_00134"/>
    </source>
</evidence>
<dbReference type="UniPathway" id="UPA00035">
    <property type="reaction ID" value="UER00043"/>
</dbReference>
<keyword evidence="13" id="KW-1185">Reference proteome</keyword>
<comment type="pathway">
    <text evidence="2 8">Amino-acid biosynthesis; L-tryptophan biosynthesis; L-tryptophan from chorismate: step 4/5.</text>
</comment>
<dbReference type="GO" id="GO:0004640">
    <property type="term" value="F:phosphoribosylanthranilate isomerase activity"/>
    <property type="evidence" value="ECO:0007669"/>
    <property type="project" value="TreeGrafter"/>
</dbReference>
<dbReference type="PROSITE" id="PS00614">
    <property type="entry name" value="IGPS"/>
    <property type="match status" value="1"/>
</dbReference>
<evidence type="ECO:0000256" key="4">
    <source>
        <dbReference type="ARBA" id="ARBA00022793"/>
    </source>
</evidence>
<dbReference type="InterPro" id="IPR001468">
    <property type="entry name" value="Indole-3-GlycerolPSynthase_CS"/>
</dbReference>
<dbReference type="Proteomes" id="UP000396862">
    <property type="component" value="Unassembled WGS sequence"/>
</dbReference>
<dbReference type="PANTHER" id="PTHR22854">
    <property type="entry name" value="TRYPTOPHAN BIOSYNTHESIS PROTEIN"/>
    <property type="match status" value="1"/>
</dbReference>
<comment type="catalytic activity">
    <reaction evidence="1 8">
        <text>1-(2-carboxyphenylamino)-1-deoxy-D-ribulose 5-phosphate + H(+) = (1S,2R)-1-C-(indol-3-yl)glycerol 3-phosphate + CO2 + H2O</text>
        <dbReference type="Rhea" id="RHEA:23476"/>
        <dbReference type="ChEBI" id="CHEBI:15377"/>
        <dbReference type="ChEBI" id="CHEBI:15378"/>
        <dbReference type="ChEBI" id="CHEBI:16526"/>
        <dbReference type="ChEBI" id="CHEBI:58613"/>
        <dbReference type="ChEBI" id="CHEBI:58866"/>
        <dbReference type="EC" id="4.1.1.48"/>
    </reaction>
</comment>
<dbReference type="FunFam" id="3.20.20.70:FF:000024">
    <property type="entry name" value="Indole-3-glycerol phosphate synthase"/>
    <property type="match status" value="1"/>
</dbReference>
<evidence type="ECO:0000256" key="1">
    <source>
        <dbReference type="ARBA" id="ARBA00001633"/>
    </source>
</evidence>
<dbReference type="Pfam" id="PF00218">
    <property type="entry name" value="IGPS"/>
    <property type="match status" value="1"/>
</dbReference>
<gene>
    <name evidence="8 10" type="primary">trpC</name>
    <name evidence="11" type="ORF">CLV93_102411</name>
    <name evidence="10" type="ORF">JCM18694_10330</name>
</gene>
<evidence type="ECO:0000256" key="5">
    <source>
        <dbReference type="ARBA" id="ARBA00022822"/>
    </source>
</evidence>
<keyword evidence="5 8" id="KW-0822">Tryptophan biosynthesis</keyword>
<evidence type="ECO:0000256" key="3">
    <source>
        <dbReference type="ARBA" id="ARBA00022605"/>
    </source>
</evidence>
<keyword evidence="7 8" id="KW-0456">Lyase</keyword>
<evidence type="ECO:0000313" key="11">
    <source>
        <dbReference type="EMBL" id="PSK84621.1"/>
    </source>
</evidence>
<dbReference type="EC" id="4.1.1.48" evidence="8"/>
<dbReference type="CDD" id="cd00331">
    <property type="entry name" value="IGPS"/>
    <property type="match status" value="1"/>
</dbReference>
<dbReference type="InterPro" id="IPR045186">
    <property type="entry name" value="Indole-3-glycerol_P_synth"/>
</dbReference>
<dbReference type="Gene3D" id="3.20.20.70">
    <property type="entry name" value="Aldolase class I"/>
    <property type="match status" value="1"/>
</dbReference>
<evidence type="ECO:0000259" key="9">
    <source>
        <dbReference type="Pfam" id="PF00218"/>
    </source>
</evidence>
<protein>
    <recommendedName>
        <fullName evidence="8">Indole-3-glycerol phosphate synthase</fullName>
        <shortName evidence="8">IGPS</shortName>
        <ecNumber evidence="8">4.1.1.48</ecNumber>
    </recommendedName>
</protein>
<evidence type="ECO:0000313" key="13">
    <source>
        <dbReference type="Proteomes" id="UP000396862"/>
    </source>
</evidence>
<dbReference type="EMBL" id="BLAU01000001">
    <property type="protein sequence ID" value="GET20787.1"/>
    <property type="molecule type" value="Genomic_DNA"/>
</dbReference>
<accession>A0A2P8CI24</accession>
<dbReference type="GO" id="GO:0000162">
    <property type="term" value="P:L-tryptophan biosynthetic process"/>
    <property type="evidence" value="ECO:0007669"/>
    <property type="project" value="UniProtKB-UniRule"/>
</dbReference>
<dbReference type="GO" id="GO:0004425">
    <property type="term" value="F:indole-3-glycerol-phosphate synthase activity"/>
    <property type="evidence" value="ECO:0007669"/>
    <property type="project" value="UniProtKB-UniRule"/>
</dbReference>
<proteinExistence type="inferred from homology"/>
<evidence type="ECO:0000256" key="6">
    <source>
        <dbReference type="ARBA" id="ARBA00023141"/>
    </source>
</evidence>
<dbReference type="NCBIfam" id="NF001377">
    <property type="entry name" value="PRK00278.2-4"/>
    <property type="match status" value="1"/>
</dbReference>
<organism evidence="11 12">
    <name type="scientific">Prolixibacter denitrificans</name>
    <dbReference type="NCBI Taxonomy" id="1541063"/>
    <lineage>
        <taxon>Bacteria</taxon>
        <taxon>Pseudomonadati</taxon>
        <taxon>Bacteroidota</taxon>
        <taxon>Bacteroidia</taxon>
        <taxon>Marinilabiliales</taxon>
        <taxon>Prolixibacteraceae</taxon>
        <taxon>Prolixibacter</taxon>
    </lineage>
</organism>
<feature type="domain" description="Indole-3-glycerol phosphate synthase" evidence="9">
    <location>
        <begin position="4"/>
        <end position="255"/>
    </location>
</feature>
<comment type="caution">
    <text evidence="11">The sequence shown here is derived from an EMBL/GenBank/DDBJ whole genome shotgun (WGS) entry which is preliminary data.</text>
</comment>
<evidence type="ECO:0000313" key="12">
    <source>
        <dbReference type="Proteomes" id="UP000240621"/>
    </source>
</evidence>
<dbReference type="OrthoDB" id="9804217at2"/>
<dbReference type="HAMAP" id="MF_00134_B">
    <property type="entry name" value="IGPS_B"/>
    <property type="match status" value="1"/>
</dbReference>
<dbReference type="InterPro" id="IPR011060">
    <property type="entry name" value="RibuloseP-bd_barrel"/>
</dbReference>
<comment type="similarity">
    <text evidence="8">Belongs to the TrpC family.</text>
</comment>
<evidence type="ECO:0000256" key="2">
    <source>
        <dbReference type="ARBA" id="ARBA00004696"/>
    </source>
</evidence>
<reference evidence="10 13" key="2">
    <citation type="submission" date="2019-10" db="EMBL/GenBank/DDBJ databases">
        <title>Prolixibacter strains distinguished by the presence of nitrate reductase genes were adept at nitrate-dependent anaerobic corrosion of metallic iron and carbon steel.</title>
        <authorList>
            <person name="Iino T."/>
            <person name="Shono N."/>
            <person name="Ito K."/>
            <person name="Nakamura R."/>
            <person name="Sueoka K."/>
            <person name="Harayama S."/>
            <person name="Ohkuma M."/>
        </authorList>
    </citation>
    <scope>NUCLEOTIDE SEQUENCE [LARGE SCALE GENOMIC DNA]</scope>
    <source>
        <strain evidence="10 13">MIC1-1</strain>
    </source>
</reference>
<keyword evidence="3 8" id="KW-0028">Amino-acid biosynthesis</keyword>
<reference evidence="11 12" key="1">
    <citation type="submission" date="2018-03" db="EMBL/GenBank/DDBJ databases">
        <title>Genomic Encyclopedia of Archaeal and Bacterial Type Strains, Phase II (KMG-II): from individual species to whole genera.</title>
        <authorList>
            <person name="Goeker M."/>
        </authorList>
    </citation>
    <scope>NUCLEOTIDE SEQUENCE [LARGE SCALE GENOMIC DNA]</scope>
    <source>
        <strain evidence="11 12">DSM 27267</strain>
    </source>
</reference>
<keyword evidence="6 8" id="KW-0057">Aromatic amino acid biosynthesis</keyword>
<dbReference type="InterPro" id="IPR013785">
    <property type="entry name" value="Aldolase_TIM"/>
</dbReference>
<dbReference type="SUPFAM" id="SSF51366">
    <property type="entry name" value="Ribulose-phoshate binding barrel"/>
    <property type="match status" value="1"/>
</dbReference>
<dbReference type="PANTHER" id="PTHR22854:SF2">
    <property type="entry name" value="INDOLE-3-GLYCEROL-PHOSPHATE SYNTHASE"/>
    <property type="match status" value="1"/>
</dbReference>
<keyword evidence="4 8" id="KW-0210">Decarboxylase</keyword>
<evidence type="ECO:0000256" key="7">
    <source>
        <dbReference type="ARBA" id="ARBA00023239"/>
    </source>
</evidence>
<name>A0A2P8CI24_9BACT</name>
<evidence type="ECO:0000313" key="10">
    <source>
        <dbReference type="EMBL" id="GET20787.1"/>
    </source>
</evidence>
<dbReference type="AlphaFoldDB" id="A0A2P8CI24"/>
<dbReference type="RefSeq" id="WP_106541206.1">
    <property type="nucleotide sequence ID" value="NZ_BLAU01000001.1"/>
</dbReference>
<dbReference type="EMBL" id="PYGC01000002">
    <property type="protein sequence ID" value="PSK84621.1"/>
    <property type="molecule type" value="Genomic_DNA"/>
</dbReference>